<comment type="caution">
    <text evidence="2">The sequence shown here is derived from an EMBL/GenBank/DDBJ whole genome shotgun (WGS) entry which is preliminary data.</text>
</comment>
<dbReference type="EMBL" id="JAQJZL010000002">
    <property type="protein sequence ID" value="KAJ6051012.1"/>
    <property type="molecule type" value="Genomic_DNA"/>
</dbReference>
<reference evidence="2" key="2">
    <citation type="submission" date="2023-01" db="EMBL/GenBank/DDBJ databases">
        <authorList>
            <person name="Petersen C."/>
        </authorList>
    </citation>
    <scope>NUCLEOTIDE SEQUENCE</scope>
    <source>
        <strain evidence="2">IBT 15450</strain>
    </source>
</reference>
<protein>
    <submittedName>
        <fullName evidence="2">Uncharacterized protein</fullName>
    </submittedName>
</protein>
<dbReference type="Proteomes" id="UP001219568">
    <property type="component" value="Unassembled WGS sequence"/>
</dbReference>
<name>A0AAD6NCU8_PENCN</name>
<proteinExistence type="predicted"/>
<dbReference type="AlphaFoldDB" id="A0AAD6NCU8"/>
<keyword evidence="3" id="KW-1185">Reference proteome</keyword>
<evidence type="ECO:0000313" key="3">
    <source>
        <dbReference type="Proteomes" id="UP001219568"/>
    </source>
</evidence>
<reference evidence="2" key="1">
    <citation type="journal article" date="2023" name="IMA Fungus">
        <title>Comparative genomic study of the Penicillium genus elucidates a diverse pangenome and 15 lateral gene transfer events.</title>
        <authorList>
            <person name="Petersen C."/>
            <person name="Sorensen T."/>
            <person name="Nielsen M.R."/>
            <person name="Sondergaard T.E."/>
            <person name="Sorensen J.L."/>
            <person name="Fitzpatrick D.A."/>
            <person name="Frisvad J.C."/>
            <person name="Nielsen K.L."/>
        </authorList>
    </citation>
    <scope>NUCLEOTIDE SEQUENCE</scope>
    <source>
        <strain evidence="2">IBT 15450</strain>
    </source>
</reference>
<accession>A0AAD6NCU8</accession>
<gene>
    <name evidence="2" type="ORF">N7460_001546</name>
</gene>
<organism evidence="2 3">
    <name type="scientific">Penicillium canescens</name>
    <dbReference type="NCBI Taxonomy" id="5083"/>
    <lineage>
        <taxon>Eukaryota</taxon>
        <taxon>Fungi</taxon>
        <taxon>Dikarya</taxon>
        <taxon>Ascomycota</taxon>
        <taxon>Pezizomycotina</taxon>
        <taxon>Eurotiomycetes</taxon>
        <taxon>Eurotiomycetidae</taxon>
        <taxon>Eurotiales</taxon>
        <taxon>Aspergillaceae</taxon>
        <taxon>Penicillium</taxon>
    </lineage>
</organism>
<feature type="region of interest" description="Disordered" evidence="1">
    <location>
        <begin position="111"/>
        <end position="137"/>
    </location>
</feature>
<evidence type="ECO:0000313" key="2">
    <source>
        <dbReference type="EMBL" id="KAJ6051012.1"/>
    </source>
</evidence>
<evidence type="ECO:0000256" key="1">
    <source>
        <dbReference type="SAM" id="MobiDB-lite"/>
    </source>
</evidence>
<sequence length="264" mass="30384">MCRLLDLPPEMVVWTHAPQHHYDLALNQSIHMYGDFSSEFYSKPSIPANPERRRWYLNMLKPLDCGEVIPDGVVWDVVCRWQGLRLLFDLYVDTAIRKSYVKSVFPYSTGLGKPDRTEESASEGDLPKPSQIPSPCANAMIPEDRKSAYERFYKALTAHWVAIETLWKVRTQVWPNAQQFDSAFESAVEMWSNNPGRPLKEKMDIIEIVDFIWGFLGRKAFHVASVPSWIEGEGDLVKEQYLDQNETEAGNWGFFVRGVTVFNS</sequence>